<dbReference type="Proteomes" id="UP000198649">
    <property type="component" value="Unassembled WGS sequence"/>
</dbReference>
<feature type="region of interest" description="Disordered" evidence="1">
    <location>
        <begin position="25"/>
        <end position="52"/>
    </location>
</feature>
<sequence length="89" mass="9401">MWVAVVGAAVLIVAVGLWAVFKTDRGQEPQNPSGSECPSSAPVKGNLSGGGDKIFHEPGWTYYDKTTPEECFASVEDAEAAGYRPSAIQ</sequence>
<feature type="compositionally biased region" description="Polar residues" evidence="1">
    <location>
        <begin position="28"/>
        <end position="38"/>
    </location>
</feature>
<evidence type="ECO:0000313" key="2">
    <source>
        <dbReference type="EMBL" id="SFI99243.1"/>
    </source>
</evidence>
<keyword evidence="3" id="KW-1185">Reference proteome</keyword>
<name>A0A1I3MQI2_9ACTN</name>
<gene>
    <name evidence="2" type="ORF">SAMN05216561_1164</name>
</gene>
<organism evidence="2 3">
    <name type="scientific">Nocardioides psychrotolerans</name>
    <dbReference type="NCBI Taxonomy" id="1005945"/>
    <lineage>
        <taxon>Bacteria</taxon>
        <taxon>Bacillati</taxon>
        <taxon>Actinomycetota</taxon>
        <taxon>Actinomycetes</taxon>
        <taxon>Propionibacteriales</taxon>
        <taxon>Nocardioidaceae</taxon>
        <taxon>Nocardioides</taxon>
    </lineage>
</organism>
<evidence type="ECO:0000256" key="1">
    <source>
        <dbReference type="SAM" id="MobiDB-lite"/>
    </source>
</evidence>
<accession>A0A1I3MQI2</accession>
<evidence type="ECO:0000313" key="3">
    <source>
        <dbReference type="Proteomes" id="UP000198649"/>
    </source>
</evidence>
<proteinExistence type="predicted"/>
<dbReference type="EMBL" id="FOQG01000016">
    <property type="protein sequence ID" value="SFI99243.1"/>
    <property type="molecule type" value="Genomic_DNA"/>
</dbReference>
<dbReference type="AlphaFoldDB" id="A0A1I3MQI2"/>
<protein>
    <submittedName>
        <fullName evidence="2">Uncharacterized protein</fullName>
    </submittedName>
</protein>
<dbReference type="STRING" id="1005945.SAMN05216561_1164"/>
<reference evidence="2 3" key="1">
    <citation type="submission" date="2016-10" db="EMBL/GenBank/DDBJ databases">
        <authorList>
            <person name="de Groot N.N."/>
        </authorList>
    </citation>
    <scope>NUCLEOTIDE SEQUENCE [LARGE SCALE GENOMIC DNA]</scope>
    <source>
        <strain evidence="2 3">CGMCC 1.11156</strain>
    </source>
</reference>